<accession>A0A4Y3I0J2</accession>
<dbReference type="PROSITE" id="PS51257">
    <property type="entry name" value="PROKAR_LIPOPROTEIN"/>
    <property type="match status" value="1"/>
</dbReference>
<reference evidence="2 3" key="1">
    <citation type="submission" date="2019-06" db="EMBL/GenBank/DDBJ databases">
        <title>Whole genome shotgun sequence of Vibrio inusitatus NBRC 102082.</title>
        <authorList>
            <person name="Hosoyama A."/>
            <person name="Uohara A."/>
            <person name="Ohji S."/>
            <person name="Ichikawa N."/>
        </authorList>
    </citation>
    <scope>NUCLEOTIDE SEQUENCE [LARGE SCALE GENOMIC DNA]</scope>
    <source>
        <strain evidence="2 3">NBRC 102082</strain>
    </source>
</reference>
<gene>
    <name evidence="2" type="ORF">VIN01S_37670</name>
</gene>
<protein>
    <recommendedName>
        <fullName evidence="4">Lipoprotein</fullName>
    </recommendedName>
</protein>
<organism evidence="2 3">
    <name type="scientific">Vibrio inusitatus NBRC 102082</name>
    <dbReference type="NCBI Taxonomy" id="1219070"/>
    <lineage>
        <taxon>Bacteria</taxon>
        <taxon>Pseudomonadati</taxon>
        <taxon>Pseudomonadota</taxon>
        <taxon>Gammaproteobacteria</taxon>
        <taxon>Vibrionales</taxon>
        <taxon>Vibrionaceae</taxon>
        <taxon>Vibrio</taxon>
    </lineage>
</organism>
<evidence type="ECO:0000313" key="3">
    <source>
        <dbReference type="Proteomes" id="UP000318717"/>
    </source>
</evidence>
<dbReference type="EMBL" id="BJLF01000032">
    <property type="protein sequence ID" value="GEA52963.1"/>
    <property type="molecule type" value="Genomic_DNA"/>
</dbReference>
<dbReference type="AlphaFoldDB" id="A0A4Y3I0J2"/>
<comment type="caution">
    <text evidence="2">The sequence shown here is derived from an EMBL/GenBank/DDBJ whole genome shotgun (WGS) entry which is preliminary data.</text>
</comment>
<name>A0A4Y3I0J2_9VIBR</name>
<dbReference type="Proteomes" id="UP000318717">
    <property type="component" value="Unassembled WGS sequence"/>
</dbReference>
<evidence type="ECO:0000256" key="1">
    <source>
        <dbReference type="SAM" id="SignalP"/>
    </source>
</evidence>
<sequence length="89" mass="9922">MMKNIILLSLSTVMFGCAMSSPSSIEEEKTVRLCQQFHQELGAHSQHELSMELTNRGINPDGRACIDAADKALKYDESREDTVFAWSGD</sequence>
<evidence type="ECO:0000313" key="2">
    <source>
        <dbReference type="EMBL" id="GEA52963.1"/>
    </source>
</evidence>
<feature type="chain" id="PRO_5021360935" description="Lipoprotein" evidence="1">
    <location>
        <begin position="26"/>
        <end position="89"/>
    </location>
</feature>
<keyword evidence="1" id="KW-0732">Signal</keyword>
<keyword evidence="3" id="KW-1185">Reference proteome</keyword>
<proteinExistence type="predicted"/>
<evidence type="ECO:0008006" key="4">
    <source>
        <dbReference type="Google" id="ProtNLM"/>
    </source>
</evidence>
<feature type="signal peptide" evidence="1">
    <location>
        <begin position="1"/>
        <end position="25"/>
    </location>
</feature>